<evidence type="ECO:0000256" key="5">
    <source>
        <dbReference type="ARBA" id="ARBA00023136"/>
    </source>
</evidence>
<dbReference type="CDD" id="cd13132">
    <property type="entry name" value="MATE_eukaryotic"/>
    <property type="match status" value="1"/>
</dbReference>
<dbReference type="InterPro" id="IPR045069">
    <property type="entry name" value="MATE_euk"/>
</dbReference>
<accession>A0AAN9J388</accession>
<evidence type="ECO:0000256" key="3">
    <source>
        <dbReference type="ARBA" id="ARBA00022692"/>
    </source>
</evidence>
<dbReference type="Pfam" id="PF01554">
    <property type="entry name" value="MatE"/>
    <property type="match status" value="2"/>
</dbReference>
<evidence type="ECO:0000256" key="2">
    <source>
        <dbReference type="ARBA" id="ARBA00010199"/>
    </source>
</evidence>
<feature type="transmembrane region" description="Helical" evidence="6">
    <location>
        <begin position="48"/>
        <end position="68"/>
    </location>
</feature>
<dbReference type="GO" id="GO:0015297">
    <property type="term" value="F:antiporter activity"/>
    <property type="evidence" value="ECO:0007669"/>
    <property type="project" value="InterPro"/>
</dbReference>
<organism evidence="7 8">
    <name type="scientific">Crotalaria pallida</name>
    <name type="common">Smooth rattlebox</name>
    <name type="synonym">Crotalaria striata</name>
    <dbReference type="NCBI Taxonomy" id="3830"/>
    <lineage>
        <taxon>Eukaryota</taxon>
        <taxon>Viridiplantae</taxon>
        <taxon>Streptophyta</taxon>
        <taxon>Embryophyta</taxon>
        <taxon>Tracheophyta</taxon>
        <taxon>Spermatophyta</taxon>
        <taxon>Magnoliopsida</taxon>
        <taxon>eudicotyledons</taxon>
        <taxon>Gunneridae</taxon>
        <taxon>Pentapetalae</taxon>
        <taxon>rosids</taxon>
        <taxon>fabids</taxon>
        <taxon>Fabales</taxon>
        <taxon>Fabaceae</taxon>
        <taxon>Papilionoideae</taxon>
        <taxon>50 kb inversion clade</taxon>
        <taxon>genistoids sensu lato</taxon>
        <taxon>core genistoids</taxon>
        <taxon>Crotalarieae</taxon>
        <taxon>Crotalaria</taxon>
    </lineage>
</organism>
<dbReference type="GO" id="GO:0016020">
    <property type="term" value="C:membrane"/>
    <property type="evidence" value="ECO:0007669"/>
    <property type="project" value="UniProtKB-SubCell"/>
</dbReference>
<evidence type="ECO:0000313" key="8">
    <source>
        <dbReference type="Proteomes" id="UP001372338"/>
    </source>
</evidence>
<feature type="transmembrane region" description="Helical" evidence="6">
    <location>
        <begin position="98"/>
        <end position="116"/>
    </location>
</feature>
<dbReference type="AlphaFoldDB" id="A0AAN9J388"/>
<evidence type="ECO:0000256" key="6">
    <source>
        <dbReference type="RuleBase" id="RU004914"/>
    </source>
</evidence>
<comment type="subcellular location">
    <subcellularLocation>
        <location evidence="1">Membrane</location>
        <topology evidence="1">Multi-pass membrane protein</topology>
    </subcellularLocation>
</comment>
<feature type="transmembrane region" description="Helical" evidence="6">
    <location>
        <begin position="166"/>
        <end position="190"/>
    </location>
</feature>
<evidence type="ECO:0000313" key="7">
    <source>
        <dbReference type="EMBL" id="KAK7291390.1"/>
    </source>
</evidence>
<proteinExistence type="inferred from homology"/>
<reference evidence="7 8" key="1">
    <citation type="submission" date="2024-01" db="EMBL/GenBank/DDBJ databases">
        <title>The genomes of 5 underutilized Papilionoideae crops provide insights into root nodulation and disease resistanc.</title>
        <authorList>
            <person name="Yuan L."/>
        </authorList>
    </citation>
    <scope>NUCLEOTIDE SEQUENCE [LARGE SCALE GENOMIC DNA]</scope>
    <source>
        <strain evidence="7">ZHUSHIDOU_FW_LH</strain>
        <tissue evidence="7">Leaf</tissue>
    </source>
</reference>
<evidence type="ECO:0000256" key="4">
    <source>
        <dbReference type="ARBA" id="ARBA00022989"/>
    </source>
</evidence>
<sequence length="463" mass="50679">MGIILWRKEIGDETKKQLWLAGPMVCVSVFQYSLQLISLMFVGHLDELLLAGASLATSFVSVTGFNVLMGLSSVLDTFCGQSYGAQQYEMVGIHTQRAMLVSILVTIPVSFIWAYLKPILILIHQDHNISAQAELYARYLIPSLSANGILRCIVKFLQTQNIVFPMVLATGITTLVHLLACWALVIKFGLGMKGAAIALCISNWFNMIVLALYVKFSSSCKRTWTGFSRESLHDIPQFLKLAFPSTVMVCLEAWTFQLMVFLSGALPNPKLETSVLSVCLNTSGIFWMIPFGISAAGSTRISNELGAGNPKAAYIAVKVSLFIAFIMGILEFSLLMLIRNIWGRAFTNVHEVLAHVVSLMPILASSTFVDSIQTTFQGIARGCGWQKLGAFVNLGSYYLLGVPAAVVLAFVLHMKGEGLYLGIVLALTVQVVVFLLVTIGANWETEAKKAAIRVHGTDQIVQH</sequence>
<comment type="caution">
    <text evidence="7">The sequence shown here is derived from an EMBL/GenBank/DDBJ whole genome shotgun (WGS) entry which is preliminary data.</text>
</comment>
<feature type="transmembrane region" description="Helical" evidence="6">
    <location>
        <begin position="418"/>
        <end position="443"/>
    </location>
</feature>
<keyword evidence="5 6" id="KW-0472">Membrane</keyword>
<keyword evidence="3 6" id="KW-0812">Transmembrane</keyword>
<feature type="transmembrane region" description="Helical" evidence="6">
    <location>
        <begin position="390"/>
        <end position="412"/>
    </location>
</feature>
<dbReference type="GO" id="GO:0042910">
    <property type="term" value="F:xenobiotic transmembrane transporter activity"/>
    <property type="evidence" value="ECO:0007669"/>
    <property type="project" value="InterPro"/>
</dbReference>
<name>A0AAN9J388_CROPI</name>
<feature type="transmembrane region" description="Helical" evidence="6">
    <location>
        <begin position="196"/>
        <end position="217"/>
    </location>
</feature>
<feature type="transmembrane region" description="Helical" evidence="6">
    <location>
        <begin position="20"/>
        <end position="42"/>
    </location>
</feature>
<comment type="similarity">
    <text evidence="2 6">Belongs to the multi antimicrobial extrusion (MATE) (TC 2.A.66.1) family.</text>
</comment>
<protein>
    <recommendedName>
        <fullName evidence="6">Protein DETOXIFICATION</fullName>
    </recommendedName>
    <alternativeName>
        <fullName evidence="6">Multidrug and toxic compound extrusion protein</fullName>
    </alternativeName>
</protein>
<dbReference type="InterPro" id="IPR002528">
    <property type="entry name" value="MATE_fam"/>
</dbReference>
<gene>
    <name evidence="7" type="ORF">RIF29_06491</name>
</gene>
<feature type="transmembrane region" description="Helical" evidence="6">
    <location>
        <begin position="274"/>
        <end position="293"/>
    </location>
</feature>
<dbReference type="PANTHER" id="PTHR11206">
    <property type="entry name" value="MULTIDRUG RESISTANCE PROTEIN"/>
    <property type="match status" value="1"/>
</dbReference>
<feature type="transmembrane region" description="Helical" evidence="6">
    <location>
        <begin position="238"/>
        <end position="262"/>
    </location>
</feature>
<keyword evidence="8" id="KW-1185">Reference proteome</keyword>
<dbReference type="Proteomes" id="UP001372338">
    <property type="component" value="Unassembled WGS sequence"/>
</dbReference>
<feature type="transmembrane region" description="Helical" evidence="6">
    <location>
        <begin position="313"/>
        <end position="332"/>
    </location>
</feature>
<evidence type="ECO:0000256" key="1">
    <source>
        <dbReference type="ARBA" id="ARBA00004141"/>
    </source>
</evidence>
<keyword evidence="4 6" id="KW-1133">Transmembrane helix</keyword>
<dbReference type="EMBL" id="JAYWIO010000001">
    <property type="protein sequence ID" value="KAK7291390.1"/>
    <property type="molecule type" value="Genomic_DNA"/>
</dbReference>
<dbReference type="GO" id="GO:1990961">
    <property type="term" value="P:xenobiotic detoxification by transmembrane export across the plasma membrane"/>
    <property type="evidence" value="ECO:0007669"/>
    <property type="project" value="InterPro"/>
</dbReference>
<dbReference type="NCBIfam" id="TIGR00797">
    <property type="entry name" value="matE"/>
    <property type="match status" value="1"/>
</dbReference>